<name>A0A1V3NCM2_9GAMM</name>
<dbReference type="EMBL" id="MVBK01000091">
    <property type="protein sequence ID" value="OOG22791.1"/>
    <property type="molecule type" value="Genomic_DNA"/>
</dbReference>
<dbReference type="InterPro" id="IPR029063">
    <property type="entry name" value="SAM-dependent_MTases_sf"/>
</dbReference>
<gene>
    <name evidence="2" type="ORF">B1C78_14040</name>
</gene>
<evidence type="ECO:0000256" key="1">
    <source>
        <dbReference type="SAM" id="MobiDB-lite"/>
    </source>
</evidence>
<proteinExistence type="predicted"/>
<feature type="region of interest" description="Disordered" evidence="1">
    <location>
        <begin position="35"/>
        <end position="61"/>
    </location>
</feature>
<dbReference type="STRING" id="108003.B1C78_14040"/>
<dbReference type="RefSeq" id="WP_217698041.1">
    <property type="nucleotide sequence ID" value="NZ_MVBK01000091.1"/>
</dbReference>
<evidence type="ECO:0000313" key="2">
    <source>
        <dbReference type="EMBL" id="OOG22791.1"/>
    </source>
</evidence>
<dbReference type="AlphaFoldDB" id="A0A1V3NCM2"/>
<organism evidence="2 3">
    <name type="scientific">Thioalkalivibrio denitrificans</name>
    <dbReference type="NCBI Taxonomy" id="108003"/>
    <lineage>
        <taxon>Bacteria</taxon>
        <taxon>Pseudomonadati</taxon>
        <taxon>Pseudomonadota</taxon>
        <taxon>Gammaproteobacteria</taxon>
        <taxon>Chromatiales</taxon>
        <taxon>Ectothiorhodospiraceae</taxon>
        <taxon>Thioalkalivibrio</taxon>
    </lineage>
</organism>
<protein>
    <recommendedName>
        <fullName evidence="4">DNA methylase adenine-specific domain-containing protein</fullName>
    </recommendedName>
</protein>
<comment type="caution">
    <text evidence="2">The sequence shown here is derived from an EMBL/GenBank/DDBJ whole genome shotgun (WGS) entry which is preliminary data.</text>
</comment>
<evidence type="ECO:0000313" key="3">
    <source>
        <dbReference type="Proteomes" id="UP000189462"/>
    </source>
</evidence>
<accession>A0A1V3NCM2</accession>
<reference evidence="2 3" key="1">
    <citation type="submission" date="2017-02" db="EMBL/GenBank/DDBJ databases">
        <title>Genomic diversity within the haloalkaliphilic genus Thioalkalivibrio.</title>
        <authorList>
            <person name="Ahn A.-C."/>
            <person name="Meier-Kolthoff J."/>
            <person name="Overmars L."/>
            <person name="Richter M."/>
            <person name="Woyke T."/>
            <person name="Sorokin D.Y."/>
            <person name="Muyzer G."/>
        </authorList>
    </citation>
    <scope>NUCLEOTIDE SEQUENCE [LARGE SCALE GENOMIC DNA]</scope>
    <source>
        <strain evidence="2 3">ALJD</strain>
    </source>
</reference>
<keyword evidence="3" id="KW-1185">Reference proteome</keyword>
<feature type="compositionally biased region" description="Basic and acidic residues" evidence="1">
    <location>
        <begin position="35"/>
        <end position="51"/>
    </location>
</feature>
<dbReference type="SUPFAM" id="SSF53335">
    <property type="entry name" value="S-adenosyl-L-methionine-dependent methyltransferases"/>
    <property type="match status" value="1"/>
</dbReference>
<evidence type="ECO:0008006" key="4">
    <source>
        <dbReference type="Google" id="ProtNLM"/>
    </source>
</evidence>
<sequence>MNVTSLLVKSSAPLFSLFLKREDLDEFVACYKPSNRHDRTEENHPHPHPLPEGEGTGGEGRWRAYDYDELIKRDKASLDIFWLRDESLSDSDDLPAPEVIAQEIVEDLEAALEQFREIAGDLGADSETANV</sequence>
<dbReference type="Proteomes" id="UP000189462">
    <property type="component" value="Unassembled WGS sequence"/>
</dbReference>